<keyword evidence="5" id="KW-1185">Reference proteome</keyword>
<gene>
    <name evidence="4" type="ORF">FALBO_9924</name>
</gene>
<keyword evidence="1" id="KW-0694">RNA-binding</keyword>
<dbReference type="GO" id="GO:0006400">
    <property type="term" value="P:tRNA modification"/>
    <property type="evidence" value="ECO:0007669"/>
    <property type="project" value="InterPro"/>
</dbReference>
<accession>A0A8H4L8R8</accession>
<dbReference type="GO" id="GO:0003723">
    <property type="term" value="F:RNA binding"/>
    <property type="evidence" value="ECO:0007669"/>
    <property type="project" value="UniProtKB-UniRule"/>
</dbReference>
<organism evidence="4 5">
    <name type="scientific">Fusarium albosuccineum</name>
    <dbReference type="NCBI Taxonomy" id="1237068"/>
    <lineage>
        <taxon>Eukaryota</taxon>
        <taxon>Fungi</taxon>
        <taxon>Dikarya</taxon>
        <taxon>Ascomycota</taxon>
        <taxon>Pezizomycotina</taxon>
        <taxon>Sordariomycetes</taxon>
        <taxon>Hypocreomycetidae</taxon>
        <taxon>Hypocreales</taxon>
        <taxon>Nectriaceae</taxon>
        <taxon>Fusarium</taxon>
        <taxon>Fusarium decemcellulare species complex</taxon>
    </lineage>
</organism>
<dbReference type="Gene3D" id="3.30.2300.10">
    <property type="entry name" value="THUMP superfamily"/>
    <property type="match status" value="1"/>
</dbReference>
<sequence length="348" mass="38545">MSDGANKRKQGPGGSGLTTKKSKVSQRLRNPFARFQRPRWPYNATGGNAGKWQTPHQKARQTERVELGKTLEVNDAGIWVTYARGMRSKAVREFRTLCDEYGESLFGVKPPGGEDEGAAKDEEHQDIEASIQQELADMAPHKPKTKQVFTPISTALECVFFMKVLKPVDPLQLVVKVCQDAQDCPDPRHRKVKYINRITPVVDTDKATDKGIERVARTVLAPFFELKSESGDAAAEKAAASQDEGEGSASCTSLFQYAIRHTIRNHTTFKSGVVIKKIADLISPNHKVNLTSPDKVVLVEIFQTSCGVSVVDGKQWEELRRYNINELYKLASEEKKSEPAAEGAAEST</sequence>
<evidence type="ECO:0000313" key="4">
    <source>
        <dbReference type="EMBL" id="KAF4463258.1"/>
    </source>
</evidence>
<feature type="domain" description="THUMP" evidence="3">
    <location>
        <begin position="183"/>
        <end position="312"/>
    </location>
</feature>
<dbReference type="PROSITE" id="PS51165">
    <property type="entry name" value="THUMP"/>
    <property type="match status" value="1"/>
</dbReference>
<evidence type="ECO:0000256" key="1">
    <source>
        <dbReference type="PROSITE-ProRule" id="PRU00529"/>
    </source>
</evidence>
<protein>
    <submittedName>
        <fullName evidence="4">Dihydropteroate synthase</fullName>
    </submittedName>
</protein>
<dbReference type="Proteomes" id="UP000554235">
    <property type="component" value="Unassembled WGS sequence"/>
</dbReference>
<dbReference type="PANTHER" id="PTHR13452:SF10">
    <property type="entry name" value="THUMP DOMAIN-CONTAINING PROTEIN 1"/>
    <property type="match status" value="1"/>
</dbReference>
<reference evidence="4 5" key="1">
    <citation type="submission" date="2020-01" db="EMBL/GenBank/DDBJ databases">
        <title>Identification and distribution of gene clusters putatively required for synthesis of sphingolipid metabolism inhibitors in phylogenetically diverse species of the filamentous fungus Fusarium.</title>
        <authorList>
            <person name="Kim H.-S."/>
            <person name="Busman M."/>
            <person name="Brown D.W."/>
            <person name="Divon H."/>
            <person name="Uhlig S."/>
            <person name="Proctor R.H."/>
        </authorList>
    </citation>
    <scope>NUCLEOTIDE SEQUENCE [LARGE SCALE GENOMIC DNA]</scope>
    <source>
        <strain evidence="4 5">NRRL 20459</strain>
    </source>
</reference>
<feature type="region of interest" description="Disordered" evidence="2">
    <location>
        <begin position="1"/>
        <end position="56"/>
    </location>
</feature>
<evidence type="ECO:0000259" key="3">
    <source>
        <dbReference type="PROSITE" id="PS51165"/>
    </source>
</evidence>
<dbReference type="InterPro" id="IPR004114">
    <property type="entry name" value="THUMP_dom"/>
</dbReference>
<name>A0A8H4L8R8_9HYPO</name>
<comment type="caution">
    <text evidence="4">The sequence shown here is derived from an EMBL/GenBank/DDBJ whole genome shotgun (WGS) entry which is preliminary data.</text>
</comment>
<dbReference type="EMBL" id="JAADYS010001400">
    <property type="protein sequence ID" value="KAF4463258.1"/>
    <property type="molecule type" value="Genomic_DNA"/>
</dbReference>
<dbReference type="OrthoDB" id="367221at2759"/>
<proteinExistence type="predicted"/>
<dbReference type="SUPFAM" id="SSF143437">
    <property type="entry name" value="THUMP domain-like"/>
    <property type="match status" value="1"/>
</dbReference>
<dbReference type="PANTHER" id="PTHR13452">
    <property type="entry name" value="THUMP DOMAIN CONTAINING PROTEIN 1-RELATED"/>
    <property type="match status" value="1"/>
</dbReference>
<dbReference type="Pfam" id="PF02926">
    <property type="entry name" value="THUMP"/>
    <property type="match status" value="1"/>
</dbReference>
<evidence type="ECO:0000256" key="2">
    <source>
        <dbReference type="SAM" id="MobiDB-lite"/>
    </source>
</evidence>
<dbReference type="InterPro" id="IPR040183">
    <property type="entry name" value="THUMPD1-like"/>
</dbReference>
<dbReference type="AlphaFoldDB" id="A0A8H4L8R8"/>
<evidence type="ECO:0000313" key="5">
    <source>
        <dbReference type="Proteomes" id="UP000554235"/>
    </source>
</evidence>
<dbReference type="CDD" id="cd11717">
    <property type="entry name" value="THUMP_THUMPD1_like"/>
    <property type="match status" value="1"/>
</dbReference>